<dbReference type="PANTHER" id="PTHR11157:SF140">
    <property type="entry name" value="ELONGATION OF FATTY ACIDS PROTEIN"/>
    <property type="match status" value="1"/>
</dbReference>
<keyword evidence="8 10" id="KW-0472">Membrane</keyword>
<sequence length="275" mass="32192">MDFDAYTATLQSTGDSLIAWADPEQRFSGYTKGWWLTDFPSAFNIALAYFLFVVIGSQVMKFLPAMDPYPIKFIYNVSQIMLCAYMTIEACLLAYRNNYTLTPCVGYSQNDPALANLLWLFYISKVWDFWDTIFIVLGKKWRQLSFLHVYHHITIFLFYWLNANVFYDGDIYLTIVLNGFIHTVMYTYYFICMHTKDPSTGKSLPIWWKSYLTLMQMIQFVTMMSQGSYLVIKGCDDLSIRITATYVVYILSLFFLFAQFYVQSYVKPKGKKKTA</sequence>
<gene>
    <name evidence="11" type="ORF">IV203_029454</name>
</gene>
<name>A0A9K3LQM9_9STRA</name>
<keyword evidence="4 10" id="KW-0812">Transmembrane</keyword>
<reference evidence="11" key="2">
    <citation type="submission" date="2021-04" db="EMBL/GenBank/DDBJ databases">
        <authorList>
            <person name="Podell S."/>
        </authorList>
    </citation>
    <scope>NUCLEOTIDE SEQUENCE</scope>
    <source>
        <strain evidence="11">Hildebrandi</strain>
    </source>
</reference>
<dbReference type="EMBL" id="JAGRRH010000007">
    <property type="protein sequence ID" value="KAG7366784.1"/>
    <property type="molecule type" value="Genomic_DNA"/>
</dbReference>
<dbReference type="Proteomes" id="UP000693970">
    <property type="component" value="Unassembled WGS sequence"/>
</dbReference>
<evidence type="ECO:0000256" key="7">
    <source>
        <dbReference type="ARBA" id="ARBA00023098"/>
    </source>
</evidence>
<keyword evidence="9 10" id="KW-0275">Fatty acid biosynthesis</keyword>
<feature type="transmembrane region" description="Helical" evidence="10">
    <location>
        <begin position="171"/>
        <end position="191"/>
    </location>
</feature>
<feature type="transmembrane region" description="Helical" evidence="10">
    <location>
        <begin position="238"/>
        <end position="262"/>
    </location>
</feature>
<evidence type="ECO:0000313" key="11">
    <source>
        <dbReference type="EMBL" id="KAG7366784.1"/>
    </source>
</evidence>
<comment type="caution">
    <text evidence="11">The sequence shown here is derived from an EMBL/GenBank/DDBJ whole genome shotgun (WGS) entry which is preliminary data.</text>
</comment>
<keyword evidence="7 10" id="KW-0443">Lipid metabolism</keyword>
<evidence type="ECO:0000256" key="3">
    <source>
        <dbReference type="ARBA" id="ARBA00022679"/>
    </source>
</evidence>
<keyword evidence="12" id="KW-1185">Reference proteome</keyword>
<evidence type="ECO:0000256" key="4">
    <source>
        <dbReference type="ARBA" id="ARBA00022692"/>
    </source>
</evidence>
<accession>A0A9K3LQM9</accession>
<reference evidence="11" key="1">
    <citation type="journal article" date="2021" name="Sci. Rep.">
        <title>Diploid genomic architecture of Nitzschia inconspicua, an elite biomass production diatom.</title>
        <authorList>
            <person name="Oliver A."/>
            <person name="Podell S."/>
            <person name="Pinowska A."/>
            <person name="Traller J.C."/>
            <person name="Smith S.R."/>
            <person name="McClure R."/>
            <person name="Beliaev A."/>
            <person name="Bohutskyi P."/>
            <person name="Hill E.A."/>
            <person name="Rabines A."/>
            <person name="Zheng H."/>
            <person name="Allen L.Z."/>
            <person name="Kuo A."/>
            <person name="Grigoriev I.V."/>
            <person name="Allen A.E."/>
            <person name="Hazlebeck D."/>
            <person name="Allen E.E."/>
        </authorList>
    </citation>
    <scope>NUCLEOTIDE SEQUENCE</scope>
    <source>
        <strain evidence="11">Hildebrandi</strain>
    </source>
</reference>
<evidence type="ECO:0000313" key="12">
    <source>
        <dbReference type="Proteomes" id="UP000693970"/>
    </source>
</evidence>
<evidence type="ECO:0000256" key="9">
    <source>
        <dbReference type="ARBA" id="ARBA00023160"/>
    </source>
</evidence>
<evidence type="ECO:0000256" key="5">
    <source>
        <dbReference type="ARBA" id="ARBA00022832"/>
    </source>
</evidence>
<comment type="subcellular location">
    <subcellularLocation>
        <location evidence="1">Membrane</location>
        <topology evidence="1">Multi-pass membrane protein</topology>
    </subcellularLocation>
</comment>
<evidence type="ECO:0000256" key="8">
    <source>
        <dbReference type="ARBA" id="ARBA00023136"/>
    </source>
</evidence>
<feature type="transmembrane region" description="Helical" evidence="10">
    <location>
        <begin position="149"/>
        <end position="165"/>
    </location>
</feature>
<comment type="similarity">
    <text evidence="10">Belongs to the ELO family.</text>
</comment>
<organism evidence="11 12">
    <name type="scientific">Nitzschia inconspicua</name>
    <dbReference type="NCBI Taxonomy" id="303405"/>
    <lineage>
        <taxon>Eukaryota</taxon>
        <taxon>Sar</taxon>
        <taxon>Stramenopiles</taxon>
        <taxon>Ochrophyta</taxon>
        <taxon>Bacillariophyta</taxon>
        <taxon>Bacillariophyceae</taxon>
        <taxon>Bacillariophycidae</taxon>
        <taxon>Bacillariales</taxon>
        <taxon>Bacillariaceae</taxon>
        <taxon>Nitzschia</taxon>
    </lineage>
</organism>
<dbReference type="GO" id="GO:0009922">
    <property type="term" value="F:fatty acid elongase activity"/>
    <property type="evidence" value="ECO:0007669"/>
    <property type="project" value="InterPro"/>
</dbReference>
<dbReference type="OrthoDB" id="434092at2759"/>
<dbReference type="GO" id="GO:0005789">
    <property type="term" value="C:endoplasmic reticulum membrane"/>
    <property type="evidence" value="ECO:0007669"/>
    <property type="project" value="TreeGrafter"/>
</dbReference>
<dbReference type="GO" id="GO:0019367">
    <property type="term" value="P:fatty acid elongation, saturated fatty acid"/>
    <property type="evidence" value="ECO:0007669"/>
    <property type="project" value="TreeGrafter"/>
</dbReference>
<evidence type="ECO:0000256" key="10">
    <source>
        <dbReference type="RuleBase" id="RU361115"/>
    </source>
</evidence>
<feature type="transmembrane region" description="Helical" evidence="10">
    <location>
        <begin position="115"/>
        <end position="137"/>
    </location>
</feature>
<dbReference type="InterPro" id="IPR030457">
    <property type="entry name" value="ELO_CS"/>
</dbReference>
<dbReference type="GO" id="GO:0030148">
    <property type="term" value="P:sphingolipid biosynthetic process"/>
    <property type="evidence" value="ECO:0007669"/>
    <property type="project" value="TreeGrafter"/>
</dbReference>
<dbReference type="InterPro" id="IPR002076">
    <property type="entry name" value="ELO_fam"/>
</dbReference>
<dbReference type="PANTHER" id="PTHR11157">
    <property type="entry name" value="FATTY ACID ACYL TRANSFERASE-RELATED"/>
    <property type="match status" value="1"/>
</dbReference>
<evidence type="ECO:0000256" key="6">
    <source>
        <dbReference type="ARBA" id="ARBA00022989"/>
    </source>
</evidence>
<protein>
    <recommendedName>
        <fullName evidence="10">Elongation of fatty acids protein</fullName>
        <ecNumber evidence="10">2.3.1.-</ecNumber>
    </recommendedName>
</protein>
<keyword evidence="3 10" id="KW-0808">Transferase</keyword>
<dbReference type="EC" id="2.3.1.-" evidence="10"/>
<keyword evidence="6 10" id="KW-1133">Transmembrane helix</keyword>
<dbReference type="GO" id="GO:0034626">
    <property type="term" value="P:fatty acid elongation, polyunsaturated fatty acid"/>
    <property type="evidence" value="ECO:0007669"/>
    <property type="project" value="TreeGrafter"/>
</dbReference>
<keyword evidence="5 10" id="KW-0276">Fatty acid metabolism</keyword>
<feature type="transmembrane region" description="Helical" evidence="10">
    <location>
        <begin position="211"/>
        <end position="232"/>
    </location>
</feature>
<comment type="catalytic activity">
    <reaction evidence="10">
        <text>an acyl-CoA + malonyl-CoA + H(+) = a 3-oxoacyl-CoA + CO2 + CoA</text>
        <dbReference type="Rhea" id="RHEA:50252"/>
        <dbReference type="ChEBI" id="CHEBI:15378"/>
        <dbReference type="ChEBI" id="CHEBI:16526"/>
        <dbReference type="ChEBI" id="CHEBI:57287"/>
        <dbReference type="ChEBI" id="CHEBI:57384"/>
        <dbReference type="ChEBI" id="CHEBI:58342"/>
        <dbReference type="ChEBI" id="CHEBI:90726"/>
    </reaction>
    <physiologicalReaction direction="left-to-right" evidence="10">
        <dbReference type="Rhea" id="RHEA:50253"/>
    </physiologicalReaction>
</comment>
<dbReference type="PROSITE" id="PS01188">
    <property type="entry name" value="ELO"/>
    <property type="match status" value="1"/>
</dbReference>
<evidence type="ECO:0000256" key="1">
    <source>
        <dbReference type="ARBA" id="ARBA00004141"/>
    </source>
</evidence>
<dbReference type="AlphaFoldDB" id="A0A9K3LQM9"/>
<evidence type="ECO:0000256" key="2">
    <source>
        <dbReference type="ARBA" id="ARBA00022516"/>
    </source>
</evidence>
<dbReference type="Pfam" id="PF01151">
    <property type="entry name" value="ELO"/>
    <property type="match status" value="1"/>
</dbReference>
<dbReference type="GO" id="GO:0042761">
    <property type="term" value="P:very long-chain fatty acid biosynthetic process"/>
    <property type="evidence" value="ECO:0007669"/>
    <property type="project" value="TreeGrafter"/>
</dbReference>
<feature type="transmembrane region" description="Helical" evidence="10">
    <location>
        <begin position="42"/>
        <end position="61"/>
    </location>
</feature>
<feature type="transmembrane region" description="Helical" evidence="10">
    <location>
        <begin position="73"/>
        <end position="95"/>
    </location>
</feature>
<proteinExistence type="inferred from homology"/>
<dbReference type="GO" id="GO:0034625">
    <property type="term" value="P:fatty acid elongation, monounsaturated fatty acid"/>
    <property type="evidence" value="ECO:0007669"/>
    <property type="project" value="TreeGrafter"/>
</dbReference>
<keyword evidence="2 10" id="KW-0444">Lipid biosynthesis</keyword>